<dbReference type="NCBIfam" id="NF010061">
    <property type="entry name" value="PRK13538.1"/>
    <property type="match status" value="1"/>
</dbReference>
<feature type="domain" description="ABC transporter" evidence="8">
    <location>
        <begin position="7"/>
        <end position="213"/>
    </location>
</feature>
<dbReference type="PANTHER" id="PTHR43499">
    <property type="entry name" value="ABC TRANSPORTER I FAMILY MEMBER 1"/>
    <property type="match status" value="1"/>
</dbReference>
<dbReference type="SUPFAM" id="SSF52540">
    <property type="entry name" value="P-loop containing nucleoside triphosphate hydrolases"/>
    <property type="match status" value="1"/>
</dbReference>
<evidence type="ECO:0000313" key="10">
    <source>
        <dbReference type="Proteomes" id="UP000481037"/>
    </source>
</evidence>
<dbReference type="InterPro" id="IPR005895">
    <property type="entry name" value="ABC_transptr_haem_export_CcmA"/>
</dbReference>
<keyword evidence="10" id="KW-1185">Reference proteome</keyword>
<accession>A0A6L5QLL1</accession>
<dbReference type="GO" id="GO:0016887">
    <property type="term" value="F:ATP hydrolysis activity"/>
    <property type="evidence" value="ECO:0007669"/>
    <property type="project" value="InterPro"/>
</dbReference>
<keyword evidence="5" id="KW-0067">ATP-binding</keyword>
<dbReference type="PANTHER" id="PTHR43499:SF1">
    <property type="entry name" value="ABC TRANSPORTER I FAMILY MEMBER 1"/>
    <property type="match status" value="1"/>
</dbReference>
<evidence type="ECO:0000256" key="3">
    <source>
        <dbReference type="ARBA" id="ARBA00022741"/>
    </source>
</evidence>
<dbReference type="GO" id="GO:0022857">
    <property type="term" value="F:transmembrane transporter activity"/>
    <property type="evidence" value="ECO:0007669"/>
    <property type="project" value="InterPro"/>
</dbReference>
<gene>
    <name evidence="9" type="primary">ccmA</name>
    <name evidence="9" type="ORF">GJ697_22250</name>
</gene>
<protein>
    <submittedName>
        <fullName evidence="9">Cytochrome c biogenesis heme-transporting ATPase CcmA</fullName>
    </submittedName>
</protein>
<keyword evidence="1" id="KW-0813">Transport</keyword>
<evidence type="ECO:0000256" key="6">
    <source>
        <dbReference type="ARBA" id="ARBA00022967"/>
    </source>
</evidence>
<keyword evidence="3" id="KW-0547">Nucleotide-binding</keyword>
<dbReference type="InterPro" id="IPR027417">
    <property type="entry name" value="P-loop_NTPase"/>
</dbReference>
<comment type="caution">
    <text evidence="9">The sequence shown here is derived from an EMBL/GenBank/DDBJ whole genome shotgun (WGS) entry which is preliminary data.</text>
</comment>
<evidence type="ECO:0000256" key="7">
    <source>
        <dbReference type="ARBA" id="ARBA00023136"/>
    </source>
</evidence>
<sequence length="215" mass="22977">MEKRMSLQACQLACMRGGRSLFHGLDFTLEAGDALRVSGANGSGKSSLLRLLCGLSFPSAGEVRWQGRDIRSAREEYGAALLYLGHANGVKDDLLAWENVVVASTLAGRPVSRSQACAALSALGLGPQAHLPTLALSQGQRKRVALARLHLQQEARLWILDEPFAALDTATIAALTLTLERHLAQGGALVYTTHQPVALRAPRARTLDLSMEAAC</sequence>
<dbReference type="InterPro" id="IPR003593">
    <property type="entry name" value="AAA+_ATPase"/>
</dbReference>
<evidence type="ECO:0000256" key="4">
    <source>
        <dbReference type="ARBA" id="ARBA00022748"/>
    </source>
</evidence>
<organism evidence="9 10">
    <name type="scientific">Duganella alba</name>
    <dbReference type="NCBI Taxonomy" id="2666081"/>
    <lineage>
        <taxon>Bacteria</taxon>
        <taxon>Pseudomonadati</taxon>
        <taxon>Pseudomonadota</taxon>
        <taxon>Betaproteobacteria</taxon>
        <taxon>Burkholderiales</taxon>
        <taxon>Oxalobacteraceae</taxon>
        <taxon>Telluria group</taxon>
        <taxon>Duganella</taxon>
    </lineage>
</organism>
<dbReference type="InterPro" id="IPR003439">
    <property type="entry name" value="ABC_transporter-like_ATP-bd"/>
</dbReference>
<reference evidence="9 10" key="1">
    <citation type="submission" date="2019-11" db="EMBL/GenBank/DDBJ databases">
        <title>Novel species isolated from a subtropical stream in China.</title>
        <authorList>
            <person name="Lu H."/>
        </authorList>
    </citation>
    <scope>NUCLEOTIDE SEQUENCE [LARGE SCALE GENOMIC DNA]</scope>
    <source>
        <strain evidence="9 10">FT25W</strain>
    </source>
</reference>
<evidence type="ECO:0000256" key="2">
    <source>
        <dbReference type="ARBA" id="ARBA00022475"/>
    </source>
</evidence>
<dbReference type="Proteomes" id="UP000481037">
    <property type="component" value="Unassembled WGS sequence"/>
</dbReference>
<dbReference type="AlphaFoldDB" id="A0A6L5QLL1"/>
<dbReference type="Pfam" id="PF00005">
    <property type="entry name" value="ABC_tran"/>
    <property type="match status" value="1"/>
</dbReference>
<keyword evidence="7" id="KW-0472">Membrane</keyword>
<dbReference type="SMART" id="SM00382">
    <property type="entry name" value="AAA"/>
    <property type="match status" value="1"/>
</dbReference>
<dbReference type="EMBL" id="WKJM01000021">
    <property type="protein sequence ID" value="MRX10557.1"/>
    <property type="molecule type" value="Genomic_DNA"/>
</dbReference>
<keyword evidence="2" id="KW-1003">Cell membrane</keyword>
<evidence type="ECO:0000313" key="9">
    <source>
        <dbReference type="EMBL" id="MRX10557.1"/>
    </source>
</evidence>
<dbReference type="Gene3D" id="3.40.50.300">
    <property type="entry name" value="P-loop containing nucleotide triphosphate hydrolases"/>
    <property type="match status" value="1"/>
</dbReference>
<evidence type="ECO:0000256" key="5">
    <source>
        <dbReference type="ARBA" id="ARBA00022840"/>
    </source>
</evidence>
<name>A0A6L5QLL1_9BURK</name>
<dbReference type="GO" id="GO:0005524">
    <property type="term" value="F:ATP binding"/>
    <property type="evidence" value="ECO:0007669"/>
    <property type="project" value="UniProtKB-KW"/>
</dbReference>
<dbReference type="NCBIfam" id="TIGR01189">
    <property type="entry name" value="ccmA"/>
    <property type="match status" value="1"/>
</dbReference>
<evidence type="ECO:0000256" key="1">
    <source>
        <dbReference type="ARBA" id="ARBA00022448"/>
    </source>
</evidence>
<keyword evidence="6" id="KW-1278">Translocase</keyword>
<evidence type="ECO:0000259" key="8">
    <source>
        <dbReference type="PROSITE" id="PS50893"/>
    </source>
</evidence>
<dbReference type="PROSITE" id="PS50893">
    <property type="entry name" value="ABC_TRANSPORTER_2"/>
    <property type="match status" value="1"/>
</dbReference>
<proteinExistence type="predicted"/>
<keyword evidence="4" id="KW-0201">Cytochrome c-type biogenesis</keyword>
<dbReference type="GO" id="GO:0017004">
    <property type="term" value="P:cytochrome complex assembly"/>
    <property type="evidence" value="ECO:0007669"/>
    <property type="project" value="UniProtKB-KW"/>
</dbReference>